<keyword evidence="2 6" id="KW-0732">Signal</keyword>
<keyword evidence="5 6" id="KW-0449">Lipoprotein</keyword>
<dbReference type="AlphaFoldDB" id="A0A1G4X9L1"/>
<evidence type="ECO:0000256" key="2">
    <source>
        <dbReference type="ARBA" id="ARBA00022729"/>
    </source>
</evidence>
<proteinExistence type="inferred from homology"/>
<protein>
    <recommendedName>
        <fullName evidence="6">UPF0257 lipoprotein SAMN02927897_00142</fullName>
    </recommendedName>
</protein>
<dbReference type="NCBIfam" id="NF002798">
    <property type="entry name" value="PRK02939.1"/>
    <property type="match status" value="1"/>
</dbReference>
<dbReference type="HAMAP" id="MF_01065">
    <property type="entry name" value="UPF0257"/>
    <property type="match status" value="1"/>
</dbReference>
<reference evidence="7 8" key="1">
    <citation type="submission" date="2016-10" db="EMBL/GenBank/DDBJ databases">
        <authorList>
            <person name="Varghese N."/>
            <person name="Submissions S."/>
        </authorList>
    </citation>
    <scope>NUCLEOTIDE SEQUENCE [LARGE SCALE GENOMIC DNA]</scope>
    <source>
        <strain evidence="7 8">CGMCC 1.12102</strain>
    </source>
</reference>
<evidence type="ECO:0000256" key="1">
    <source>
        <dbReference type="ARBA" id="ARBA00022475"/>
    </source>
</evidence>
<comment type="similarity">
    <text evidence="6">Belongs to the UPF0257 family.</text>
</comment>
<dbReference type="InterPro" id="IPR010646">
    <property type="entry name" value="UPF0257"/>
</dbReference>
<evidence type="ECO:0000256" key="6">
    <source>
        <dbReference type="HAMAP-Rule" id="MF_01065"/>
    </source>
</evidence>
<evidence type="ECO:0000256" key="4">
    <source>
        <dbReference type="ARBA" id="ARBA00023139"/>
    </source>
</evidence>
<comment type="caution">
    <text evidence="7">The sequence shown here is derived from an EMBL/GenBank/DDBJ whole genome shotgun (WGS) entry which is preliminary data.</text>
</comment>
<name>A0A1G4X9L1_9ENTR</name>
<evidence type="ECO:0000256" key="3">
    <source>
        <dbReference type="ARBA" id="ARBA00023136"/>
    </source>
</evidence>
<evidence type="ECO:0000256" key="5">
    <source>
        <dbReference type="ARBA" id="ARBA00023288"/>
    </source>
</evidence>
<dbReference type="Pfam" id="PF06788">
    <property type="entry name" value="UPF0257"/>
    <property type="match status" value="1"/>
</dbReference>
<evidence type="ECO:0000313" key="8">
    <source>
        <dbReference type="Proteomes" id="UP000183569"/>
    </source>
</evidence>
<dbReference type="Proteomes" id="UP000183569">
    <property type="component" value="Unassembled WGS sequence"/>
</dbReference>
<dbReference type="GO" id="GO:0005886">
    <property type="term" value="C:plasma membrane"/>
    <property type="evidence" value="ECO:0007669"/>
    <property type="project" value="UniProtKB-SubCell"/>
</dbReference>
<keyword evidence="1 6" id="KW-1003">Cell membrane</keyword>
<gene>
    <name evidence="7" type="ORF">SAMN02927897_00142</name>
</gene>
<evidence type="ECO:0000313" key="7">
    <source>
        <dbReference type="EMBL" id="SCX37913.1"/>
    </source>
</evidence>
<keyword evidence="4" id="KW-0564">Palmitate</keyword>
<accession>A0A1G4X9L1</accession>
<organism evidence="7 8">
    <name type="scientific">Kosakonia sacchari</name>
    <dbReference type="NCBI Taxonomy" id="1158459"/>
    <lineage>
        <taxon>Bacteria</taxon>
        <taxon>Pseudomonadati</taxon>
        <taxon>Pseudomonadota</taxon>
        <taxon>Gammaproteobacteria</taxon>
        <taxon>Enterobacterales</taxon>
        <taxon>Enterobacteriaceae</taxon>
        <taxon>Kosakonia</taxon>
    </lineage>
</organism>
<comment type="subcellular location">
    <subcellularLocation>
        <location evidence="6">Cell membrane</location>
        <topology evidence="6">Lipid-anchor</topology>
    </subcellularLocation>
</comment>
<keyword evidence="3 6" id="KW-0472">Membrane</keyword>
<sequence>MALVIRCCYSPVSRPNHKEVIALSYKAFANISALQKKNVVNPLKKQLLLISLAVALVGCDKPKGPVSFTPEMASFSNEFDFDPLRGSVKDFSQTLLNDKGEVTKRVTGTMSKEGCFDTLELHDLENNSGVSLVLDANYYVEAESKEKRLRLQGKCQLAEFPAAGVTWDTDDNGFVVRATGKEIEVKYRYDDEGYPLGKTTTSKDATLSVVSTPSKDKRKKLDYTSVSTLNDKPLGNVKQACEYDSHDNPVSCSLEIVDESVTPQVTHKYSIKNTIEYY</sequence>
<dbReference type="EMBL" id="FMUI01000002">
    <property type="protein sequence ID" value="SCX37913.1"/>
    <property type="molecule type" value="Genomic_DNA"/>
</dbReference>